<proteinExistence type="inferred from homology"/>
<evidence type="ECO:0000256" key="5">
    <source>
        <dbReference type="PIRNR" id="PIRNR005536"/>
    </source>
</evidence>
<dbReference type="PANTHER" id="PTHR43053:SF3">
    <property type="entry name" value="ALPHA-GALACTOSIDASE C-RELATED"/>
    <property type="match status" value="1"/>
</dbReference>
<protein>
    <recommendedName>
        <fullName evidence="2 5">Alpha-galactosidase</fullName>
        <ecNumber evidence="2 5">3.2.1.22</ecNumber>
    </recommendedName>
</protein>
<name>A0A918DH18_9ACTN</name>
<evidence type="ECO:0000313" key="10">
    <source>
        <dbReference type="EMBL" id="GGO64017.1"/>
    </source>
</evidence>
<dbReference type="InterPro" id="IPR031704">
    <property type="entry name" value="Glyco_hydro_36_N"/>
</dbReference>
<feature type="binding site" evidence="7">
    <location>
        <position position="548"/>
    </location>
    <ligand>
        <name>substrate</name>
    </ligand>
</feature>
<dbReference type="Pfam" id="PF16875">
    <property type="entry name" value="Glyco_hydro_36N"/>
    <property type="match status" value="1"/>
</dbReference>
<feature type="domain" description="Glycosyl hydrolase family 36 C-terminal" evidence="8">
    <location>
        <begin position="656"/>
        <end position="725"/>
    </location>
</feature>
<dbReference type="GO" id="GO:0016052">
    <property type="term" value="P:carbohydrate catabolic process"/>
    <property type="evidence" value="ECO:0007669"/>
    <property type="project" value="InterPro"/>
</dbReference>
<keyword evidence="4 5" id="KW-0326">Glycosidase</keyword>
<dbReference type="Pfam" id="PF16874">
    <property type="entry name" value="Glyco_hydro_36C"/>
    <property type="match status" value="1"/>
</dbReference>
<feature type="binding site" evidence="7">
    <location>
        <position position="207"/>
    </location>
    <ligand>
        <name>substrate</name>
    </ligand>
</feature>
<dbReference type="Proteomes" id="UP000646523">
    <property type="component" value="Unassembled WGS sequence"/>
</dbReference>
<evidence type="ECO:0000259" key="8">
    <source>
        <dbReference type="Pfam" id="PF16874"/>
    </source>
</evidence>
<organism evidence="10 11">
    <name type="scientific">Nonomuraea cavernae</name>
    <dbReference type="NCBI Taxonomy" id="2045107"/>
    <lineage>
        <taxon>Bacteria</taxon>
        <taxon>Bacillati</taxon>
        <taxon>Actinomycetota</taxon>
        <taxon>Actinomycetes</taxon>
        <taxon>Streptosporangiales</taxon>
        <taxon>Streptosporangiaceae</taxon>
        <taxon>Nonomuraea</taxon>
    </lineage>
</organism>
<evidence type="ECO:0000256" key="2">
    <source>
        <dbReference type="ARBA" id="ARBA00012755"/>
    </source>
</evidence>
<feature type="binding site" evidence="7">
    <location>
        <position position="526"/>
    </location>
    <ligand>
        <name>substrate</name>
    </ligand>
</feature>
<dbReference type="InterPro" id="IPR017853">
    <property type="entry name" value="GH"/>
</dbReference>
<evidence type="ECO:0000256" key="1">
    <source>
        <dbReference type="ARBA" id="ARBA00001255"/>
    </source>
</evidence>
<feature type="binding site" evidence="7">
    <location>
        <position position="447"/>
    </location>
    <ligand>
        <name>substrate</name>
    </ligand>
</feature>
<dbReference type="InterPro" id="IPR002252">
    <property type="entry name" value="Glyco_hydro_36"/>
</dbReference>
<accession>A0A918DH18</accession>
<dbReference type="Pfam" id="PF02065">
    <property type="entry name" value="Melibiase"/>
    <property type="match status" value="1"/>
</dbReference>
<comment type="catalytic activity">
    <reaction evidence="1 5">
        <text>Hydrolysis of terminal, non-reducing alpha-D-galactose residues in alpha-D-galactosides, including galactose oligosaccharides, galactomannans and galactolipids.</text>
        <dbReference type="EC" id="3.2.1.22"/>
    </reaction>
</comment>
<feature type="active site" description="Proton donor" evidence="6">
    <location>
        <position position="548"/>
    </location>
</feature>
<dbReference type="InterPro" id="IPR013780">
    <property type="entry name" value="Glyco_hydro_b"/>
</dbReference>
<evidence type="ECO:0000256" key="7">
    <source>
        <dbReference type="PIRSR" id="PIRSR005536-2"/>
    </source>
</evidence>
<dbReference type="AlphaFoldDB" id="A0A918DH18"/>
<dbReference type="PIRSF" id="PIRSF005536">
    <property type="entry name" value="Agal"/>
    <property type="match status" value="1"/>
</dbReference>
<keyword evidence="3 5" id="KW-0378">Hydrolase</keyword>
<dbReference type="PANTHER" id="PTHR43053">
    <property type="entry name" value="GLYCOSIDASE FAMILY 31"/>
    <property type="match status" value="1"/>
</dbReference>
<comment type="similarity">
    <text evidence="5">Belongs to the glycosyl hydrolase.</text>
</comment>
<evidence type="ECO:0000313" key="11">
    <source>
        <dbReference type="Proteomes" id="UP000646523"/>
    </source>
</evidence>
<dbReference type="GO" id="GO:0004557">
    <property type="term" value="F:alpha-galactosidase activity"/>
    <property type="evidence" value="ECO:0007669"/>
    <property type="project" value="UniProtKB-UniRule"/>
</dbReference>
<dbReference type="Gene3D" id="3.20.20.70">
    <property type="entry name" value="Aldolase class I"/>
    <property type="match status" value="1"/>
</dbReference>
<reference evidence="10" key="1">
    <citation type="journal article" date="2014" name="Int. J. Syst. Evol. Microbiol.">
        <title>Complete genome sequence of Corynebacterium casei LMG S-19264T (=DSM 44701T), isolated from a smear-ripened cheese.</title>
        <authorList>
            <consortium name="US DOE Joint Genome Institute (JGI-PGF)"/>
            <person name="Walter F."/>
            <person name="Albersmeier A."/>
            <person name="Kalinowski J."/>
            <person name="Ruckert C."/>
        </authorList>
    </citation>
    <scope>NUCLEOTIDE SEQUENCE</scope>
    <source>
        <strain evidence="10">CGMCC 4.7368</strain>
    </source>
</reference>
<evidence type="ECO:0000256" key="4">
    <source>
        <dbReference type="ARBA" id="ARBA00023295"/>
    </source>
</evidence>
<dbReference type="InterPro" id="IPR038417">
    <property type="entry name" value="Alpga-gal_N_sf"/>
</dbReference>
<evidence type="ECO:0000256" key="3">
    <source>
        <dbReference type="ARBA" id="ARBA00022801"/>
    </source>
</evidence>
<dbReference type="InterPro" id="IPR031705">
    <property type="entry name" value="Glyco_hydro_36_C"/>
</dbReference>
<sequence length="728" mass="80344">MPLIPVPGRDHTWAALTPATAYVFSVETVPATADAGTGVEIDIGPDDGPGAEPRAATGGETRVVQRYWGPRPPVAALGQLTDPSPGGIRTGFLDPADAGELLPVDGGRRWGVPSLQAVHPGGVRSVELRFEQAVHGANELGLVLRDHAYGLRVGLHFRVFDDCDVIERWVTLTNESADPVRLLRADSGSWVIPEQAGFRYTGVAGGWGSETHVHHGELPPGETTFTSRTGTTSHKANPWIMIGDATETSGRVWSVALAWSGSWRLTTQRRPEGDVAVSAGFGHEGLSWPLAPGATLSTPPALGLHTDGGHGAASRAWHDHARRHVLPTPDEERPVLYNSWEATWFDVTEEGQLDLARRAAGLGVELFVVDDGWFGRRTDDTRGLGDWWPNPDRFPRGLGALFAGVRELGMLPGLWVEPEMVNPDSDLYRERPDWVLHYPGRRRDTMRNQLVLNFARDDVRAWALGWLDGLVGEHDLAYLKWDMNRSFSQAGWAEGGDLLWIEHTRGVYAIMDELRRRHPRLRIESCSGGGGRIDFGVLRRTDQVWTSDNTDARDRQPIQQGFSFLYPASAMSCWVTDSPNPITGRAVPLRYRFHVAMAGTLGIGGDLTRWSDEELEEARRLVADYKAVRPVIQHGVLHRLDGTPGSTASAVQYTLGDRVVVLAYNPYTLDRRPPRRLRLAGLDPDAVYRDAHGVDRHGATLMHHGLVLPTWRHAGADYRSEMVVLRRT</sequence>
<dbReference type="CDD" id="cd14791">
    <property type="entry name" value="GH36"/>
    <property type="match status" value="1"/>
</dbReference>
<dbReference type="SUPFAM" id="SSF51445">
    <property type="entry name" value="(Trans)glycosidases"/>
    <property type="match status" value="1"/>
</dbReference>
<gene>
    <name evidence="10" type="primary">galA</name>
    <name evidence="10" type="ORF">GCM10012289_12460</name>
</gene>
<dbReference type="Gene3D" id="2.70.98.60">
    <property type="entry name" value="alpha-galactosidase from lactobacil brevis"/>
    <property type="match status" value="1"/>
</dbReference>
<reference evidence="10" key="2">
    <citation type="submission" date="2020-09" db="EMBL/GenBank/DDBJ databases">
        <authorList>
            <person name="Sun Q."/>
            <person name="Zhou Y."/>
        </authorList>
    </citation>
    <scope>NUCLEOTIDE SEQUENCE</scope>
    <source>
        <strain evidence="10">CGMCC 4.7368</strain>
    </source>
</reference>
<feature type="binding site" evidence="7">
    <location>
        <begin position="480"/>
        <end position="484"/>
    </location>
    <ligand>
        <name>substrate</name>
    </ligand>
</feature>
<dbReference type="Gene3D" id="2.60.40.1180">
    <property type="entry name" value="Golgi alpha-mannosidase II"/>
    <property type="match status" value="1"/>
</dbReference>
<feature type="domain" description="Glycosyl hydrolase family 36 N-terminal" evidence="9">
    <location>
        <begin position="65"/>
        <end position="291"/>
    </location>
</feature>
<feature type="active site" description="Nucleophile" evidence="6">
    <location>
        <position position="482"/>
    </location>
</feature>
<comment type="caution">
    <text evidence="10">The sequence shown here is derived from an EMBL/GenBank/DDBJ whole genome shotgun (WGS) entry which is preliminary data.</text>
</comment>
<dbReference type="PRINTS" id="PR00743">
    <property type="entry name" value="GLHYDRLASE36"/>
</dbReference>
<evidence type="ECO:0000256" key="6">
    <source>
        <dbReference type="PIRSR" id="PIRSR005536-1"/>
    </source>
</evidence>
<dbReference type="InterPro" id="IPR050985">
    <property type="entry name" value="Alpha-glycosidase_related"/>
</dbReference>
<evidence type="ECO:0000259" key="9">
    <source>
        <dbReference type="Pfam" id="PF16875"/>
    </source>
</evidence>
<dbReference type="EMBL" id="BMNH01000002">
    <property type="protein sequence ID" value="GGO64017.1"/>
    <property type="molecule type" value="Genomic_DNA"/>
</dbReference>
<dbReference type="InterPro" id="IPR013785">
    <property type="entry name" value="Aldolase_TIM"/>
</dbReference>
<keyword evidence="11" id="KW-1185">Reference proteome</keyword>
<dbReference type="EC" id="3.2.1.22" evidence="2 5"/>
<dbReference type="FunFam" id="3.20.20.70:FF:000118">
    <property type="entry name" value="Alpha-galactosidase"/>
    <property type="match status" value="1"/>
</dbReference>
<feature type="binding site" evidence="7">
    <location>
        <begin position="370"/>
        <end position="371"/>
    </location>
    <ligand>
        <name>substrate</name>
    </ligand>
</feature>
<dbReference type="RefSeq" id="WP_189122982.1">
    <property type="nucleotide sequence ID" value="NZ_BMNH01000002.1"/>
</dbReference>